<dbReference type="Pfam" id="PF12937">
    <property type="entry name" value="F-box-like"/>
    <property type="match status" value="1"/>
</dbReference>
<accession>A0A8J2X451</accession>
<dbReference type="GO" id="GO:0019005">
    <property type="term" value="C:SCF ubiquitin ligase complex"/>
    <property type="evidence" value="ECO:0007669"/>
    <property type="project" value="TreeGrafter"/>
</dbReference>
<dbReference type="AlphaFoldDB" id="A0A8J2X451"/>
<dbReference type="InterPro" id="IPR052301">
    <property type="entry name" value="SCF_F-box/WD-repeat"/>
</dbReference>
<dbReference type="PROSITE" id="PS50330">
    <property type="entry name" value="UIM"/>
    <property type="match status" value="1"/>
</dbReference>
<feature type="compositionally biased region" description="Polar residues" evidence="1">
    <location>
        <begin position="594"/>
        <end position="610"/>
    </location>
</feature>
<dbReference type="SMART" id="SM00726">
    <property type="entry name" value="UIM"/>
    <property type="match status" value="3"/>
</dbReference>
<dbReference type="EMBL" id="HG316463">
    <property type="protein sequence ID" value="CDF91139.1"/>
    <property type="molecule type" value="Genomic_DNA"/>
</dbReference>
<dbReference type="InterPro" id="IPR001810">
    <property type="entry name" value="F-box_dom"/>
</dbReference>
<proteinExistence type="predicted"/>
<sequence length="653" mass="74702">MCDAPTGERSHKSALLTLPAEILINILSHLDEKDLYVLQQVCSQLRRIVNDEELWKNLFISRINTNHFPSFAQTPKYSVEYVERQQGLRQWGHNRAVKTKYVIAPSPRFQVQIESLLFDYPRCACYNDGVITVVQLHQRRKKDRLIYIPCTTPQGCSTMHFNINSAVFGRFDGRVFGKLLSNKSYLTPVTEFNSRHTHPVTAIAASSSQDFSEDWCVSGSQNGELMWWRETLLVKQLRVSDKPIRRLALYKNWTVVLDESKIYVVHMMNQMYSMSLPHVTEENGSETALSVQHLKVDFGAMYVTIADSNDLFVISFDPGHNFGHTRTLHVPEGITNVVADEATSRREQNLHFAGGDGCFIAVMTANNSIKVINIRSPGNTLQLTTQLHFENEVHTCQVTNLVIVCALAGNLKIFDATTGDLIKTVQKTDKDPQFLGLSQGRMVVASRNVIQYLQYIPEEHVNKKRTHSGSRGQSIRWEKEVSMGMDIYDEEERLRQETAERNQRLLEDYGGDISEEEMHLRIALMESESSADRTSQQHEPTADDDSDLRRVLEESRRTHEHEELLNSFADDEDDEFREAIHRSRVAERRPLFTSRLTDNSSSNVSRTNIIQHPPRDQELPPELSLPQSTQDRQRTEEDEALQLAIALSLSEMN</sequence>
<dbReference type="Gene3D" id="1.20.1280.50">
    <property type="match status" value="1"/>
</dbReference>
<dbReference type="PANTHER" id="PTHR14381:SF1">
    <property type="entry name" value="F-BOX_WD REPEAT-CONTAINING PROTEIN 4"/>
    <property type="match status" value="1"/>
</dbReference>
<dbReference type="OrthoDB" id="2095648at2759"/>
<dbReference type="SUPFAM" id="SSF50978">
    <property type="entry name" value="WD40 repeat-like"/>
    <property type="match status" value="1"/>
</dbReference>
<evidence type="ECO:0000259" key="2">
    <source>
        <dbReference type="PROSITE" id="PS50181"/>
    </source>
</evidence>
<dbReference type="InterPro" id="IPR036322">
    <property type="entry name" value="WD40_repeat_dom_sf"/>
</dbReference>
<dbReference type="Gene3D" id="2.130.10.10">
    <property type="entry name" value="YVTN repeat-like/Quinoprotein amine dehydrogenase"/>
    <property type="match status" value="1"/>
</dbReference>
<evidence type="ECO:0000313" key="3">
    <source>
        <dbReference type="EMBL" id="CDF91139.1"/>
    </source>
</evidence>
<dbReference type="PANTHER" id="PTHR14381">
    <property type="entry name" value="DACTYLIN"/>
    <property type="match status" value="1"/>
</dbReference>
<dbReference type="InterPro" id="IPR003903">
    <property type="entry name" value="UIM_dom"/>
</dbReference>
<dbReference type="SMART" id="SM00256">
    <property type="entry name" value="FBOX"/>
    <property type="match status" value="1"/>
</dbReference>
<dbReference type="GO" id="GO:0031146">
    <property type="term" value="P:SCF-dependent proteasomal ubiquitin-dependent protein catabolic process"/>
    <property type="evidence" value="ECO:0007669"/>
    <property type="project" value="TreeGrafter"/>
</dbReference>
<name>A0A8J2X451_ZYGB2</name>
<keyword evidence="4" id="KW-1185">Reference proteome</keyword>
<protein>
    <submittedName>
        <fullName evidence="3">ZYBA0S10-00584g1_1</fullName>
    </submittedName>
</protein>
<dbReference type="Proteomes" id="UP000019375">
    <property type="component" value="Unassembled WGS sequence"/>
</dbReference>
<evidence type="ECO:0000313" key="4">
    <source>
        <dbReference type="Proteomes" id="UP000019375"/>
    </source>
</evidence>
<organism evidence="3 4">
    <name type="scientific">Zygosaccharomyces bailii (strain CLIB 213 / ATCC 58445 / CBS 680 / BCRC 21525 / NBRC 1098 / NCYC 1416 / NRRL Y-2227)</name>
    <dbReference type="NCBI Taxonomy" id="1333698"/>
    <lineage>
        <taxon>Eukaryota</taxon>
        <taxon>Fungi</taxon>
        <taxon>Dikarya</taxon>
        <taxon>Ascomycota</taxon>
        <taxon>Saccharomycotina</taxon>
        <taxon>Saccharomycetes</taxon>
        <taxon>Saccharomycetales</taxon>
        <taxon>Saccharomycetaceae</taxon>
        <taxon>Zygosaccharomyces</taxon>
    </lineage>
</organism>
<reference evidence="4" key="1">
    <citation type="journal article" date="2013" name="Genome Announc.">
        <title>Genome sequence of the food spoilage yeast Zygosaccharomyces bailii CLIB 213(T).</title>
        <authorList>
            <person name="Galeote V."/>
            <person name="Bigey F."/>
            <person name="Devillers H."/>
            <person name="Neuveglise C."/>
            <person name="Dequin S."/>
        </authorList>
    </citation>
    <scope>NUCLEOTIDE SEQUENCE [LARGE SCALE GENOMIC DNA]</scope>
    <source>
        <strain evidence="4">CLIB 213 / ATCC 58445 / CBS 680 / CCRC 21525 / NBRC 1098 / NCYC 1416 / NRRL Y-2227</strain>
    </source>
</reference>
<dbReference type="PROSITE" id="PS50181">
    <property type="entry name" value="FBOX"/>
    <property type="match status" value="1"/>
</dbReference>
<feature type="domain" description="F-box" evidence="2">
    <location>
        <begin position="12"/>
        <end position="58"/>
    </location>
</feature>
<gene>
    <name evidence="3" type="ORF">BN860_00584g</name>
</gene>
<dbReference type="InterPro" id="IPR015943">
    <property type="entry name" value="WD40/YVTN_repeat-like_dom_sf"/>
</dbReference>
<evidence type="ECO:0000256" key="1">
    <source>
        <dbReference type="SAM" id="MobiDB-lite"/>
    </source>
</evidence>
<feature type="region of interest" description="Disordered" evidence="1">
    <location>
        <begin position="527"/>
        <end position="548"/>
    </location>
</feature>
<dbReference type="InterPro" id="IPR036047">
    <property type="entry name" value="F-box-like_dom_sf"/>
</dbReference>
<feature type="region of interest" description="Disordered" evidence="1">
    <location>
        <begin position="593"/>
        <end position="639"/>
    </location>
</feature>
<dbReference type="SUPFAM" id="SSF81383">
    <property type="entry name" value="F-box domain"/>
    <property type="match status" value="1"/>
</dbReference>